<evidence type="ECO:0000313" key="1">
    <source>
        <dbReference type="EMBL" id="KUN16028.1"/>
    </source>
</evidence>
<evidence type="ECO:0000313" key="2">
    <source>
        <dbReference type="Proteomes" id="UP000053398"/>
    </source>
</evidence>
<dbReference type="EMBL" id="LMWP01000064">
    <property type="protein sequence ID" value="KUN16028.1"/>
    <property type="molecule type" value="Genomic_DNA"/>
</dbReference>
<gene>
    <name evidence="1" type="ORF">AQJ11_41275</name>
</gene>
<proteinExistence type="predicted"/>
<organism evidence="1 2">
    <name type="scientific">Streptomyces corchorusii</name>
    <name type="common">Streptomyces chibaensis</name>
    <dbReference type="NCBI Taxonomy" id="1903"/>
    <lineage>
        <taxon>Bacteria</taxon>
        <taxon>Bacillati</taxon>
        <taxon>Actinomycetota</taxon>
        <taxon>Actinomycetes</taxon>
        <taxon>Kitasatosporales</taxon>
        <taxon>Streptomycetaceae</taxon>
        <taxon>Streptomyces</taxon>
    </lineage>
</organism>
<keyword evidence="2" id="KW-1185">Reference proteome</keyword>
<dbReference type="AlphaFoldDB" id="A0A101PQV8"/>
<dbReference type="Proteomes" id="UP000053398">
    <property type="component" value="Unassembled WGS sequence"/>
</dbReference>
<reference evidence="1 2" key="1">
    <citation type="submission" date="2015-10" db="EMBL/GenBank/DDBJ databases">
        <title>Draft genome sequence of Streptomyces corchorusii DSM 40340, type strain for the species Streptomyces corchorusii.</title>
        <authorList>
            <person name="Ruckert C."/>
            <person name="Winkler A."/>
            <person name="Kalinowski J."/>
            <person name="Kampfer P."/>
            <person name="Glaeser S."/>
        </authorList>
    </citation>
    <scope>NUCLEOTIDE SEQUENCE [LARGE SCALE GENOMIC DNA]</scope>
    <source>
        <strain evidence="1 2">DSM 40340</strain>
    </source>
</reference>
<accession>A0A101PQV8</accession>
<protein>
    <submittedName>
        <fullName evidence="1">Uncharacterized protein</fullName>
    </submittedName>
</protein>
<comment type="caution">
    <text evidence="1">The sequence shown here is derived from an EMBL/GenBank/DDBJ whole genome shotgun (WGS) entry which is preliminary data.</text>
</comment>
<dbReference type="RefSeq" id="WP_059266857.1">
    <property type="nucleotide sequence ID" value="NZ_KQ948376.1"/>
</dbReference>
<name>A0A101PQV8_STRCK</name>
<sequence length="86" mass="9691">MRPALWRIARRHQALDEEIWEADREIGPLVTQAAPTLIATTAAATTRPAMPHTIVRGGLKYARHTQEYIARRTAEGMAEKDIVRCL</sequence>